<gene>
    <name evidence="1" type="ORF">IF1G_01157</name>
</gene>
<evidence type="ECO:0000313" key="2">
    <source>
        <dbReference type="Proteomes" id="UP000315783"/>
    </source>
</evidence>
<comment type="caution">
    <text evidence="1">The sequence shown here is derived from an EMBL/GenBank/DDBJ whole genome shotgun (WGS) entry which is preliminary data.</text>
</comment>
<dbReference type="OrthoDB" id="5412996at2759"/>
<accession>A0A545VHV7</accession>
<protein>
    <submittedName>
        <fullName evidence="1">Uncharacterized protein</fullName>
    </submittedName>
</protein>
<keyword evidence="2" id="KW-1185">Reference proteome</keyword>
<sequence length="95" mass="10556">MAMQGDDVAWEESERINGDWLRLLFRESTLHAIGDFIVQHRQGVPTELCDPKAGGFNALLRMKFLDGGSAVIRFTKPGFDHVPGGDDQVRGRDDA</sequence>
<organism evidence="1 2">
    <name type="scientific">Cordyceps javanica</name>
    <dbReference type="NCBI Taxonomy" id="43265"/>
    <lineage>
        <taxon>Eukaryota</taxon>
        <taxon>Fungi</taxon>
        <taxon>Dikarya</taxon>
        <taxon>Ascomycota</taxon>
        <taxon>Pezizomycotina</taxon>
        <taxon>Sordariomycetes</taxon>
        <taxon>Hypocreomycetidae</taxon>
        <taxon>Hypocreales</taxon>
        <taxon>Cordycipitaceae</taxon>
        <taxon>Cordyceps</taxon>
    </lineage>
</organism>
<name>A0A545VHV7_9HYPO</name>
<dbReference type="EMBL" id="SPUK01000001">
    <property type="protein sequence ID" value="TQW01226.1"/>
    <property type="molecule type" value="Genomic_DNA"/>
</dbReference>
<dbReference type="Proteomes" id="UP000315783">
    <property type="component" value="Unassembled WGS sequence"/>
</dbReference>
<reference evidence="1 2" key="1">
    <citation type="journal article" date="2019" name="Appl. Microbiol. Biotechnol.">
        <title>Genome sequence of Isaria javanica and comparative genome analysis insights into family S53 peptidase evolution in fungal entomopathogens.</title>
        <authorList>
            <person name="Lin R."/>
            <person name="Zhang X."/>
            <person name="Xin B."/>
            <person name="Zou M."/>
            <person name="Gao Y."/>
            <person name="Qin F."/>
            <person name="Hu Q."/>
            <person name="Xie B."/>
            <person name="Cheng X."/>
        </authorList>
    </citation>
    <scope>NUCLEOTIDE SEQUENCE [LARGE SCALE GENOMIC DNA]</scope>
    <source>
        <strain evidence="1 2">IJ1G</strain>
    </source>
</reference>
<proteinExistence type="predicted"/>
<evidence type="ECO:0000313" key="1">
    <source>
        <dbReference type="EMBL" id="TQW01226.1"/>
    </source>
</evidence>
<dbReference type="AlphaFoldDB" id="A0A545VHV7"/>